<sequence>MNFLIPGTTLQVPSLVIVNLFYIWDLKLRYKEDKTLHESLLTKMADDTYIARQLSNQIGYAMLPAVCGNCGKILGEIEEGLVTYCCRSCRPIVDMDREQQDGWRSLSRLYNGAWSKAGILASYIAERTHFINTGESSRYLKSEGE</sequence>
<reference evidence="1 2" key="1">
    <citation type="journal article" date="2016" name="Appl. Environ. Microbiol.">
        <title>Genomic and Transcriptional Mapping of PaMx41, Archetype of a New Lineage of Bacteriophages Infecting Pseudomonas aeruginosa.</title>
        <authorList>
            <person name="Cruz-Plancarte I."/>
            <person name="Cazares A."/>
            <person name="Guarneros G."/>
        </authorList>
    </citation>
    <scope>NUCLEOTIDE SEQUENCE [LARGE SCALE GENOMIC DNA]</scope>
</reference>
<dbReference type="Proteomes" id="UP000230640">
    <property type="component" value="Segment"/>
</dbReference>
<protein>
    <submittedName>
        <fullName evidence="1">Uncharacterized protein</fullName>
    </submittedName>
</protein>
<name>A0A1C8HR43_BPPP4</name>
<keyword evidence="2" id="KW-1185">Reference proteome</keyword>
<gene>
    <name evidence="1" type="ORF">PaMx41_ORF42</name>
</gene>
<proteinExistence type="predicted"/>
<organism evidence="1 2">
    <name type="scientific">Pseudomonas phage PaMx41</name>
    <dbReference type="NCBI Taxonomy" id="1815976"/>
    <lineage>
        <taxon>Viruses</taxon>
        <taxon>Duplodnaviria</taxon>
        <taxon>Heunggongvirae</taxon>
        <taxon>Uroviricota</taxon>
        <taxon>Caudoviricetes</taxon>
        <taxon>Fredfastierviridae</taxon>
        <taxon>Jamesmcgillvirus</taxon>
        <taxon>Jamesmcgillvirus PaMx41</taxon>
    </lineage>
</organism>
<accession>A0A1C8HR43</accession>
<dbReference type="EMBL" id="KU884563">
    <property type="protein sequence ID" value="ANA49005.1"/>
    <property type="molecule type" value="Genomic_DNA"/>
</dbReference>
<evidence type="ECO:0000313" key="2">
    <source>
        <dbReference type="Proteomes" id="UP000230640"/>
    </source>
</evidence>
<evidence type="ECO:0000313" key="1">
    <source>
        <dbReference type="EMBL" id="ANA49005.1"/>
    </source>
</evidence>